<dbReference type="Gene3D" id="3.80.10.10">
    <property type="entry name" value="Ribonuclease Inhibitor"/>
    <property type="match status" value="2"/>
</dbReference>
<reference evidence="5" key="1">
    <citation type="submission" date="2021-12" db="EMBL/GenBank/DDBJ databases">
        <authorList>
            <person name="King R."/>
        </authorList>
    </citation>
    <scope>NUCLEOTIDE SEQUENCE</scope>
</reference>
<dbReference type="PANTHER" id="PTHR48051">
    <property type="match status" value="1"/>
</dbReference>
<dbReference type="Pfam" id="PF13855">
    <property type="entry name" value="LRR_8"/>
    <property type="match status" value="1"/>
</dbReference>
<dbReference type="Pfam" id="PF25344">
    <property type="entry name" value="PH_LRR1"/>
    <property type="match status" value="1"/>
</dbReference>
<evidence type="ECO:0000256" key="2">
    <source>
        <dbReference type="ARBA" id="ARBA00022737"/>
    </source>
</evidence>
<keyword evidence="6" id="KW-1185">Reference proteome</keyword>
<protein>
    <recommendedName>
        <fullName evidence="4">PIF1/LRR1 pleckstrin homology domain-containing protein</fullName>
    </recommendedName>
</protein>
<sequence length="412" mass="46514">MKMACSVRVGNRSLPNQAQSKSKHIKSTLALCKHPKNEEYYIILFSGLSKNGTKYTIKGNLKNVLTKFCAEGKATIQFNEPPHDLFIQSDTIQLKCFLNLFKRAIENKIGPDELTCSSLDVQPINRNKLAPKKMAIKKGSKYPPKSFPRTLEVLYINDINLCSLDRGVLQLIKLKVLDLSHNLIEFLPYELNRLSIKELNVSHNQMGKGTLKQWNWVDGCLAMSLVTLNLSHNNLIFVPDQLVKLQNLNTLHLYDNNLTTLPSGIGNLWKLRVFSASNNRLVTLPGSIKNWRLQSLDVVNNNFEPVVQNLPSSRISKPLPIQTLKECSARAVLQHKIPYPLGSIPKTLTLLLDHAKYCVCGKPCFTTYIKHPHMLLLNNIAETINSLSGVMSYVPIDCYFCSLKCFNHNCIS</sequence>
<dbReference type="InterPro" id="IPR057437">
    <property type="entry name" value="PIF1/LRR1_PH"/>
</dbReference>
<dbReference type="InterPro" id="IPR001611">
    <property type="entry name" value="Leu-rich_rpt"/>
</dbReference>
<dbReference type="SMART" id="SM00369">
    <property type="entry name" value="LRR_TYP"/>
    <property type="match status" value="2"/>
</dbReference>
<keyword evidence="3" id="KW-0539">Nucleus</keyword>
<accession>A0A9P0AXZ0</accession>
<dbReference type="InterPro" id="IPR050216">
    <property type="entry name" value="LRR_domain-containing"/>
</dbReference>
<keyword evidence="1" id="KW-0433">Leucine-rich repeat</keyword>
<name>A0A9P0AXZ0_BRAAE</name>
<evidence type="ECO:0000256" key="1">
    <source>
        <dbReference type="ARBA" id="ARBA00022614"/>
    </source>
</evidence>
<dbReference type="InterPro" id="IPR032675">
    <property type="entry name" value="LRR_dom_sf"/>
</dbReference>
<evidence type="ECO:0000313" key="5">
    <source>
        <dbReference type="EMBL" id="CAH0550021.1"/>
    </source>
</evidence>
<gene>
    <name evidence="5" type="ORF">MELIAE_LOCUS2938</name>
</gene>
<evidence type="ECO:0000256" key="3">
    <source>
        <dbReference type="ARBA" id="ARBA00023242"/>
    </source>
</evidence>
<evidence type="ECO:0000313" key="6">
    <source>
        <dbReference type="Proteomes" id="UP001154078"/>
    </source>
</evidence>
<keyword evidence="2" id="KW-0677">Repeat</keyword>
<dbReference type="Proteomes" id="UP001154078">
    <property type="component" value="Chromosome 2"/>
</dbReference>
<dbReference type="AlphaFoldDB" id="A0A9P0AXZ0"/>
<dbReference type="EMBL" id="OV121133">
    <property type="protein sequence ID" value="CAH0550021.1"/>
    <property type="molecule type" value="Genomic_DNA"/>
</dbReference>
<dbReference type="Pfam" id="PF00560">
    <property type="entry name" value="LRR_1"/>
    <property type="match status" value="2"/>
</dbReference>
<dbReference type="GO" id="GO:0005737">
    <property type="term" value="C:cytoplasm"/>
    <property type="evidence" value="ECO:0007669"/>
    <property type="project" value="TreeGrafter"/>
</dbReference>
<dbReference type="OrthoDB" id="17912at2759"/>
<evidence type="ECO:0000259" key="4">
    <source>
        <dbReference type="Pfam" id="PF25344"/>
    </source>
</evidence>
<dbReference type="InterPro" id="IPR003591">
    <property type="entry name" value="Leu-rich_rpt_typical-subtyp"/>
</dbReference>
<dbReference type="PROSITE" id="PS51450">
    <property type="entry name" value="LRR"/>
    <property type="match status" value="3"/>
</dbReference>
<dbReference type="SUPFAM" id="SSF52058">
    <property type="entry name" value="L domain-like"/>
    <property type="match status" value="1"/>
</dbReference>
<proteinExistence type="predicted"/>
<organism evidence="5 6">
    <name type="scientific">Brassicogethes aeneus</name>
    <name type="common">Rape pollen beetle</name>
    <name type="synonym">Meligethes aeneus</name>
    <dbReference type="NCBI Taxonomy" id="1431903"/>
    <lineage>
        <taxon>Eukaryota</taxon>
        <taxon>Metazoa</taxon>
        <taxon>Ecdysozoa</taxon>
        <taxon>Arthropoda</taxon>
        <taxon>Hexapoda</taxon>
        <taxon>Insecta</taxon>
        <taxon>Pterygota</taxon>
        <taxon>Neoptera</taxon>
        <taxon>Endopterygota</taxon>
        <taxon>Coleoptera</taxon>
        <taxon>Polyphaga</taxon>
        <taxon>Cucujiformia</taxon>
        <taxon>Nitidulidae</taxon>
        <taxon>Meligethinae</taxon>
        <taxon>Brassicogethes</taxon>
    </lineage>
</organism>
<dbReference type="PANTHER" id="PTHR48051:SF52">
    <property type="entry name" value="LEUCINE-RICH REPEAT PROTEIN 1"/>
    <property type="match status" value="1"/>
</dbReference>
<feature type="domain" description="PIF1/LRR1 pleckstrin homology" evidence="4">
    <location>
        <begin position="1"/>
        <end position="109"/>
    </location>
</feature>